<reference evidence="1" key="2">
    <citation type="submission" date="2025-08" db="UniProtKB">
        <authorList>
            <consortium name="Ensembl"/>
        </authorList>
    </citation>
    <scope>IDENTIFICATION</scope>
</reference>
<protein>
    <submittedName>
        <fullName evidence="1">Uncharacterized protein</fullName>
    </submittedName>
</protein>
<evidence type="ECO:0000313" key="1">
    <source>
        <dbReference type="Ensembl" id="ENSCHIP00010001938.1"/>
    </source>
</evidence>
<name>A0A8C2N964_CAPHI</name>
<dbReference type="Ensembl" id="ENSCHIT00010002684.1">
    <property type="protein sequence ID" value="ENSCHIP00010001938.1"/>
    <property type="gene ID" value="ENSCHIG00010001367.1"/>
</dbReference>
<proteinExistence type="predicted"/>
<accession>A0A8C2N964</accession>
<reference evidence="1" key="1">
    <citation type="submission" date="2019-03" db="EMBL/GenBank/DDBJ databases">
        <title>Genome sequencing and reference-guided assembly of Black Bengal Goat (Capra hircus).</title>
        <authorList>
            <person name="Siddiki A.Z."/>
            <person name="Baten A."/>
            <person name="Billah M."/>
            <person name="Alam M.A.U."/>
            <person name="Shawrob K.S.M."/>
            <person name="Saha S."/>
            <person name="Chowdhury M."/>
            <person name="Rahman A.H."/>
            <person name="Stear M."/>
            <person name="Miah G."/>
            <person name="Das G.B."/>
            <person name="Hossain M.M."/>
            <person name="Kumkum M."/>
            <person name="Islam M.S."/>
            <person name="Mollah A.M."/>
            <person name="Ahsan A."/>
            <person name="Tusar F."/>
            <person name="Khan M.K.I."/>
        </authorList>
    </citation>
    <scope>NUCLEOTIDE SEQUENCE [LARGE SCALE GENOMIC DNA]</scope>
</reference>
<sequence>MAFADLRKVLISDSLDPCCRKILQDGGLQVVEKQNLSKEELIAELQKNTKFGIPLLGPMKGLLSKLLLLLLSCFSRVRLC</sequence>
<organism evidence="1">
    <name type="scientific">Capra hircus</name>
    <name type="common">Goat</name>
    <dbReference type="NCBI Taxonomy" id="9925"/>
    <lineage>
        <taxon>Eukaryota</taxon>
        <taxon>Metazoa</taxon>
        <taxon>Chordata</taxon>
        <taxon>Craniata</taxon>
        <taxon>Vertebrata</taxon>
        <taxon>Euteleostomi</taxon>
        <taxon>Mammalia</taxon>
        <taxon>Eutheria</taxon>
        <taxon>Laurasiatheria</taxon>
        <taxon>Artiodactyla</taxon>
        <taxon>Ruminantia</taxon>
        <taxon>Pecora</taxon>
        <taxon>Bovidae</taxon>
        <taxon>Caprinae</taxon>
        <taxon>Capra</taxon>
    </lineage>
</organism>
<dbReference type="Gene3D" id="3.40.50.720">
    <property type="entry name" value="NAD(P)-binding Rossmann-like Domain"/>
    <property type="match status" value="1"/>
</dbReference>
<dbReference type="AlphaFoldDB" id="A0A8C2N964"/>